<dbReference type="EMBL" id="KQ435898">
    <property type="protein sequence ID" value="KOX69149.1"/>
    <property type="molecule type" value="Genomic_DNA"/>
</dbReference>
<gene>
    <name evidence="1" type="ORF">WN51_06302</name>
</gene>
<evidence type="ECO:0000313" key="2">
    <source>
        <dbReference type="Proteomes" id="UP000053105"/>
    </source>
</evidence>
<sequence>MNSPVKEGISVVPEFCEIGWEIWQIKFFFSASVSANLSNEKRSMKNVSCQNAIANSDLSIVKEISHVYISSFFPLETTKSFIESDFHPPHINIQSMHLQSAHQHTVHSSTYSPHINIQSIHQHTVHASAYSPCIYSPHINLQSAHQHTYREDSTNKKRFPAAGISIVDGLSEISNEKHMAKGRDYLFGAFSVLELENLASSDTTKSQNSHTFKFPLSPKRNYISVLLRRGRCNVDFWKGEVSSTKGDEPPRDDLKLLPRATKVFEIINLAPEEGQQSFCIHWSSQRICKEHDLENLSFTHKFISDLGQDAKIESLITNYKLMLLAVSVEISKSPDRERLASAPPWTLLRENSEAKCPMGVCFDAYVNVEGWPPSGKGREPKILFN</sequence>
<dbReference type="AlphaFoldDB" id="A0A0M8ZTD8"/>
<name>A0A0M8ZTD8_9HYME</name>
<accession>A0A0M8ZTD8</accession>
<evidence type="ECO:0000313" key="1">
    <source>
        <dbReference type="EMBL" id="KOX69149.1"/>
    </source>
</evidence>
<keyword evidence="2" id="KW-1185">Reference proteome</keyword>
<organism evidence="1 2">
    <name type="scientific">Melipona quadrifasciata</name>
    <dbReference type="NCBI Taxonomy" id="166423"/>
    <lineage>
        <taxon>Eukaryota</taxon>
        <taxon>Metazoa</taxon>
        <taxon>Ecdysozoa</taxon>
        <taxon>Arthropoda</taxon>
        <taxon>Hexapoda</taxon>
        <taxon>Insecta</taxon>
        <taxon>Pterygota</taxon>
        <taxon>Neoptera</taxon>
        <taxon>Endopterygota</taxon>
        <taxon>Hymenoptera</taxon>
        <taxon>Apocrita</taxon>
        <taxon>Aculeata</taxon>
        <taxon>Apoidea</taxon>
        <taxon>Anthophila</taxon>
        <taxon>Apidae</taxon>
        <taxon>Melipona</taxon>
    </lineage>
</organism>
<proteinExistence type="predicted"/>
<dbReference type="Proteomes" id="UP000053105">
    <property type="component" value="Unassembled WGS sequence"/>
</dbReference>
<protein>
    <submittedName>
        <fullName evidence="1">Uncharacterized protein</fullName>
    </submittedName>
</protein>
<reference evidence="1 2" key="1">
    <citation type="submission" date="2015-07" db="EMBL/GenBank/DDBJ databases">
        <title>The genome of Melipona quadrifasciata.</title>
        <authorList>
            <person name="Pan H."/>
            <person name="Kapheim K."/>
        </authorList>
    </citation>
    <scope>NUCLEOTIDE SEQUENCE [LARGE SCALE GENOMIC DNA]</scope>
    <source>
        <strain evidence="1">0111107301</strain>
        <tissue evidence="1">Whole body</tissue>
    </source>
</reference>